<accession>A0A3B1A9E0</accession>
<organism evidence="1">
    <name type="scientific">hydrothermal vent metagenome</name>
    <dbReference type="NCBI Taxonomy" id="652676"/>
    <lineage>
        <taxon>unclassified sequences</taxon>
        <taxon>metagenomes</taxon>
        <taxon>ecological metagenomes</taxon>
    </lineage>
</organism>
<feature type="non-terminal residue" evidence="1">
    <location>
        <position position="31"/>
    </location>
</feature>
<dbReference type="EMBL" id="UOFQ01000183">
    <property type="protein sequence ID" value="VAW90364.1"/>
    <property type="molecule type" value="Genomic_DNA"/>
</dbReference>
<reference evidence="1" key="1">
    <citation type="submission" date="2018-06" db="EMBL/GenBank/DDBJ databases">
        <authorList>
            <person name="Zhirakovskaya E."/>
        </authorList>
    </citation>
    <scope>NUCLEOTIDE SEQUENCE</scope>
</reference>
<proteinExistence type="predicted"/>
<protein>
    <submittedName>
        <fullName evidence="1">Uncharacterized protein</fullName>
    </submittedName>
</protein>
<gene>
    <name evidence="1" type="ORF">MNBD_GAMMA17-455</name>
</gene>
<name>A0A3B1A9E0_9ZZZZ</name>
<evidence type="ECO:0000313" key="1">
    <source>
        <dbReference type="EMBL" id="VAW90364.1"/>
    </source>
</evidence>
<sequence length="31" mass="3209">MALPLIIKDKNLTGQSSDGRDYKAGNNGCAG</sequence>
<dbReference type="AlphaFoldDB" id="A0A3B1A9E0"/>